<keyword evidence="3" id="KW-1185">Reference proteome</keyword>
<dbReference type="InterPro" id="IPR025714">
    <property type="entry name" value="Methyltranfer_dom"/>
</dbReference>
<protein>
    <recommendedName>
        <fullName evidence="1">Methyltransferase domain-containing protein</fullName>
    </recommendedName>
</protein>
<organism evidence="2 3">
    <name type="scientific">Chaetoceros tenuissimus</name>
    <dbReference type="NCBI Taxonomy" id="426638"/>
    <lineage>
        <taxon>Eukaryota</taxon>
        <taxon>Sar</taxon>
        <taxon>Stramenopiles</taxon>
        <taxon>Ochrophyta</taxon>
        <taxon>Bacillariophyta</taxon>
        <taxon>Coscinodiscophyceae</taxon>
        <taxon>Chaetocerotophycidae</taxon>
        <taxon>Chaetocerotales</taxon>
        <taxon>Chaetocerotaceae</taxon>
        <taxon>Chaetoceros</taxon>
    </lineage>
</organism>
<name>A0AAD3H4X1_9STRA</name>
<sequence>MLGIETCEVHTFNVVDYCDKVPRNLNIFFHPWGIDSKTWKNEKGTSFKTIKDTMQELNHFEMEAIDIFKIDCEGFISS</sequence>
<accession>A0AAD3H4X1</accession>
<dbReference type="AlphaFoldDB" id="A0AAD3H4X1"/>
<evidence type="ECO:0000313" key="2">
    <source>
        <dbReference type="EMBL" id="GFH50416.1"/>
    </source>
</evidence>
<dbReference type="Proteomes" id="UP001054902">
    <property type="component" value="Unassembled WGS sequence"/>
</dbReference>
<reference evidence="2 3" key="1">
    <citation type="journal article" date="2021" name="Sci. Rep.">
        <title>The genome of the diatom Chaetoceros tenuissimus carries an ancient integrated fragment of an extant virus.</title>
        <authorList>
            <person name="Hongo Y."/>
            <person name="Kimura K."/>
            <person name="Takaki Y."/>
            <person name="Yoshida Y."/>
            <person name="Baba S."/>
            <person name="Kobayashi G."/>
            <person name="Nagasaki K."/>
            <person name="Hano T."/>
            <person name="Tomaru Y."/>
        </authorList>
    </citation>
    <scope>NUCLEOTIDE SEQUENCE [LARGE SCALE GENOMIC DNA]</scope>
    <source>
        <strain evidence="2 3">NIES-3715</strain>
    </source>
</reference>
<gene>
    <name evidence="2" type="ORF">CTEN210_06892</name>
</gene>
<dbReference type="EMBL" id="BLLK01000039">
    <property type="protein sequence ID" value="GFH50416.1"/>
    <property type="molecule type" value="Genomic_DNA"/>
</dbReference>
<evidence type="ECO:0000313" key="3">
    <source>
        <dbReference type="Proteomes" id="UP001054902"/>
    </source>
</evidence>
<feature type="domain" description="Methyltransferase" evidence="1">
    <location>
        <begin position="2"/>
        <end position="73"/>
    </location>
</feature>
<comment type="caution">
    <text evidence="2">The sequence shown here is derived from an EMBL/GenBank/DDBJ whole genome shotgun (WGS) entry which is preliminary data.</text>
</comment>
<evidence type="ECO:0000259" key="1">
    <source>
        <dbReference type="Pfam" id="PF13383"/>
    </source>
</evidence>
<proteinExistence type="predicted"/>
<dbReference type="Pfam" id="PF13383">
    <property type="entry name" value="Methyltransf_22"/>
    <property type="match status" value="1"/>
</dbReference>